<name>A0A168N9M7_ABSGL</name>
<feature type="compositionally biased region" description="Low complexity" evidence="1">
    <location>
        <begin position="1"/>
        <end position="11"/>
    </location>
</feature>
<feature type="region of interest" description="Disordered" evidence="1">
    <location>
        <begin position="1"/>
        <end position="25"/>
    </location>
</feature>
<evidence type="ECO:0000313" key="3">
    <source>
        <dbReference type="Proteomes" id="UP000078561"/>
    </source>
</evidence>
<dbReference type="Proteomes" id="UP000078561">
    <property type="component" value="Unassembled WGS sequence"/>
</dbReference>
<sequence length="155" mass="16940">MNDNENNNNVNIGEKPHDGDVQMVDANPSPLEAAKAVINKWSQDLADKQKAFSDSALSDATDEVKGPVQPLDTLPDDLMLLPSNSRKTSLPLLPWPDPNMLHMPLKSLKRLRISLTPTKVSSPMMNSLISILLTAPLIVSADTLKIIQCLTHTPL</sequence>
<proteinExistence type="predicted"/>
<keyword evidence="3" id="KW-1185">Reference proteome</keyword>
<dbReference type="AlphaFoldDB" id="A0A168N9M7"/>
<evidence type="ECO:0000313" key="2">
    <source>
        <dbReference type="EMBL" id="SAM00101.1"/>
    </source>
</evidence>
<organism evidence="2">
    <name type="scientific">Absidia glauca</name>
    <name type="common">Pin mould</name>
    <dbReference type="NCBI Taxonomy" id="4829"/>
    <lineage>
        <taxon>Eukaryota</taxon>
        <taxon>Fungi</taxon>
        <taxon>Fungi incertae sedis</taxon>
        <taxon>Mucoromycota</taxon>
        <taxon>Mucoromycotina</taxon>
        <taxon>Mucoromycetes</taxon>
        <taxon>Mucorales</taxon>
        <taxon>Cunninghamellaceae</taxon>
        <taxon>Absidia</taxon>
    </lineage>
</organism>
<dbReference type="EMBL" id="LT553140">
    <property type="protein sequence ID" value="SAM00101.1"/>
    <property type="molecule type" value="Genomic_DNA"/>
</dbReference>
<dbReference type="InParanoid" id="A0A168N9M7"/>
<reference evidence="2" key="1">
    <citation type="submission" date="2016-04" db="EMBL/GenBank/DDBJ databases">
        <authorList>
            <person name="Evans L.H."/>
            <person name="Alamgir A."/>
            <person name="Owens N."/>
            <person name="Weber N.D."/>
            <person name="Virtaneva K."/>
            <person name="Barbian K."/>
            <person name="Babar A."/>
            <person name="Rosenke K."/>
        </authorList>
    </citation>
    <scope>NUCLEOTIDE SEQUENCE [LARGE SCALE GENOMIC DNA]</scope>
    <source>
        <strain evidence="2">CBS 101.48</strain>
    </source>
</reference>
<accession>A0A168N9M7</accession>
<protein>
    <submittedName>
        <fullName evidence="2">Uncharacterized protein</fullName>
    </submittedName>
</protein>
<evidence type="ECO:0000256" key="1">
    <source>
        <dbReference type="SAM" id="MobiDB-lite"/>
    </source>
</evidence>
<gene>
    <name evidence="2" type="primary">ABSGL_05776.1 scaffold 7482</name>
</gene>